<keyword evidence="2" id="KW-0732">Signal</keyword>
<dbReference type="InterPro" id="IPR047684">
    <property type="entry name" value="Por_som-like"/>
</dbReference>
<proteinExistence type="inferred from homology"/>
<evidence type="ECO:0000313" key="6">
    <source>
        <dbReference type="EMBL" id="PSB28002.1"/>
    </source>
</evidence>
<dbReference type="Proteomes" id="UP000239576">
    <property type="component" value="Unassembled WGS sequence"/>
</dbReference>
<keyword evidence="3" id="KW-0175">Coiled coil</keyword>
<dbReference type="NCBIfam" id="NF033921">
    <property type="entry name" value="por_somb"/>
    <property type="match status" value="1"/>
</dbReference>
<feature type="coiled-coil region" evidence="3">
    <location>
        <begin position="206"/>
        <end position="233"/>
    </location>
</feature>
<feature type="compositionally biased region" description="Low complexity" evidence="4">
    <location>
        <begin position="86"/>
        <end position="104"/>
    </location>
</feature>
<dbReference type="OrthoDB" id="568669at2"/>
<organism evidence="6 7">
    <name type="scientific">Stenomitos frigidus ULC18</name>
    <dbReference type="NCBI Taxonomy" id="2107698"/>
    <lineage>
        <taxon>Bacteria</taxon>
        <taxon>Bacillati</taxon>
        <taxon>Cyanobacteriota</taxon>
        <taxon>Cyanophyceae</taxon>
        <taxon>Leptolyngbyales</taxon>
        <taxon>Leptolyngbyaceae</taxon>
        <taxon>Stenomitos</taxon>
    </lineage>
</organism>
<evidence type="ECO:0000256" key="1">
    <source>
        <dbReference type="ARBA" id="ARBA00008769"/>
    </source>
</evidence>
<dbReference type="GO" id="GO:0015288">
    <property type="term" value="F:porin activity"/>
    <property type="evidence" value="ECO:0007669"/>
    <property type="project" value="InterPro"/>
</dbReference>
<dbReference type="InterPro" id="IPR001119">
    <property type="entry name" value="SLH_dom"/>
</dbReference>
<reference evidence="6 7" key="2">
    <citation type="submission" date="2018-03" db="EMBL/GenBank/DDBJ databases">
        <title>The ancient ancestry and fast evolution of plastids.</title>
        <authorList>
            <person name="Moore K.R."/>
            <person name="Magnabosco C."/>
            <person name="Momper L."/>
            <person name="Gold D.A."/>
            <person name="Bosak T."/>
            <person name="Fournier G.P."/>
        </authorList>
    </citation>
    <scope>NUCLEOTIDE SEQUENCE [LARGE SCALE GENOMIC DNA]</scope>
    <source>
        <strain evidence="6 7">ULC18</strain>
    </source>
</reference>
<dbReference type="AlphaFoldDB" id="A0A2T1E5I2"/>
<evidence type="ECO:0000256" key="4">
    <source>
        <dbReference type="SAM" id="MobiDB-lite"/>
    </source>
</evidence>
<sequence length="626" mass="66012">MSNVFLKSLLVSPAILAAALTVSASAIAAEAKATNEVAQPQASALQPLSLAAVPQISSPEVSALANAPTTAVRPASLEKSLPVQVASTPAEQATPAAPEAADSSLSQINRYTREGRSQNSSQVTSVSQLSDVKPTDWAFQALQSLVERYGCIAGYPDRTYRGNRATTRYEFAAGLNACLDRVNELIAAGTADLVKKEDLAVLQKLQEEFAAELATLRGRVDSLEARTATLEKQQFSTTTKLAGEVIFAITDEFGQPFRNETVFQDRVRLAFNTSFTGKDLLITRLAAGNFVPFRFQDSVGGIGLQSFQFGSTGGNSVFADWVAYYFPLGEKISVYIPAFAGLQYDYAPTQAGLLEGFDGGNGPLTIFAQRNPIYNIGGGSGIGLNFDVTNSFKLSLGYLANNSSLSATGGQLNAPQAFFGANNPADKAGLFNGSYSALAQIAYKTDFFSIGATYVNAYARGAIFDTGSGGAVVGTAAGNFAFVNAAGGKARQFTSTSLNAYGLSGSLNLGKTISINAFGTYIEANKPGDGVGRGEIWTYGVGVAFADFLKKGNLLGLTAGVEPYLGNAKKFGQGSNGLPIHFEAFYRYQLSDNISITPGVIYVINNGQSNATEDIFIGTLRTTFTF</sequence>
<feature type="region of interest" description="Disordered" evidence="4">
    <location>
        <begin position="83"/>
        <end position="105"/>
    </location>
</feature>
<dbReference type="Gene3D" id="2.40.160.180">
    <property type="entry name" value="Carbohydrate-selective porin OprB"/>
    <property type="match status" value="1"/>
</dbReference>
<dbReference type="InterPro" id="IPR051465">
    <property type="entry name" value="Cell_Envelope_Struct_Comp"/>
</dbReference>
<reference evidence="7" key="1">
    <citation type="submission" date="2018-02" db="EMBL/GenBank/DDBJ databases">
        <authorList>
            <person name="Moore K."/>
            <person name="Momper L."/>
        </authorList>
    </citation>
    <scope>NUCLEOTIDE SEQUENCE [LARGE SCALE GENOMIC DNA]</scope>
    <source>
        <strain evidence="7">ULC18</strain>
    </source>
</reference>
<dbReference type="PANTHER" id="PTHR43308:SF1">
    <property type="entry name" value="OUTER MEMBRANE PROTEIN ALPHA"/>
    <property type="match status" value="1"/>
</dbReference>
<evidence type="ECO:0000259" key="5">
    <source>
        <dbReference type="PROSITE" id="PS51272"/>
    </source>
</evidence>
<comment type="similarity">
    <text evidence="1 2">Belongs to the OprB family.</text>
</comment>
<dbReference type="EMBL" id="PVWK01000083">
    <property type="protein sequence ID" value="PSB28002.1"/>
    <property type="molecule type" value="Genomic_DNA"/>
</dbReference>
<evidence type="ECO:0000256" key="2">
    <source>
        <dbReference type="RuleBase" id="RU363072"/>
    </source>
</evidence>
<dbReference type="PROSITE" id="PS51272">
    <property type="entry name" value="SLH"/>
    <property type="match status" value="1"/>
</dbReference>
<comment type="caution">
    <text evidence="6">The sequence shown here is derived from an EMBL/GenBank/DDBJ whole genome shotgun (WGS) entry which is preliminary data.</text>
</comment>
<dbReference type="GO" id="GO:0008643">
    <property type="term" value="P:carbohydrate transport"/>
    <property type="evidence" value="ECO:0007669"/>
    <property type="project" value="InterPro"/>
</dbReference>
<dbReference type="RefSeq" id="WP_106256945.1">
    <property type="nucleotide sequence ID" value="NZ_CAWNSW010000092.1"/>
</dbReference>
<dbReference type="PANTHER" id="PTHR43308">
    <property type="entry name" value="OUTER MEMBRANE PROTEIN ALPHA-RELATED"/>
    <property type="match status" value="1"/>
</dbReference>
<feature type="signal peptide" evidence="2">
    <location>
        <begin position="1"/>
        <end position="28"/>
    </location>
</feature>
<dbReference type="InterPro" id="IPR038673">
    <property type="entry name" value="OprB_sf"/>
</dbReference>
<protein>
    <recommendedName>
        <fullName evidence="5">SLH domain-containing protein</fullName>
    </recommendedName>
</protein>
<dbReference type="Pfam" id="PF00395">
    <property type="entry name" value="SLH"/>
    <property type="match status" value="1"/>
</dbReference>
<keyword evidence="7" id="KW-1185">Reference proteome</keyword>
<feature type="chain" id="PRO_5015373364" description="SLH domain-containing protein" evidence="2">
    <location>
        <begin position="29"/>
        <end position="626"/>
    </location>
</feature>
<dbReference type="Pfam" id="PF04966">
    <property type="entry name" value="OprB"/>
    <property type="match status" value="1"/>
</dbReference>
<feature type="domain" description="SLH" evidence="5">
    <location>
        <begin position="125"/>
        <end position="189"/>
    </location>
</feature>
<gene>
    <name evidence="6" type="ORF">C7B82_14180</name>
</gene>
<dbReference type="InterPro" id="IPR007049">
    <property type="entry name" value="Carb-sel_porin_OprB"/>
</dbReference>
<name>A0A2T1E5I2_9CYAN</name>
<evidence type="ECO:0000313" key="7">
    <source>
        <dbReference type="Proteomes" id="UP000239576"/>
    </source>
</evidence>
<accession>A0A2T1E5I2</accession>
<dbReference type="GO" id="GO:0016020">
    <property type="term" value="C:membrane"/>
    <property type="evidence" value="ECO:0007669"/>
    <property type="project" value="InterPro"/>
</dbReference>
<evidence type="ECO:0000256" key="3">
    <source>
        <dbReference type="SAM" id="Coils"/>
    </source>
</evidence>